<evidence type="ECO:0000256" key="3">
    <source>
        <dbReference type="ARBA" id="ARBA00022989"/>
    </source>
</evidence>
<dbReference type="CDD" id="cd17317">
    <property type="entry name" value="MFS_SLC22"/>
    <property type="match status" value="1"/>
</dbReference>
<dbReference type="InterPro" id="IPR036259">
    <property type="entry name" value="MFS_trans_sf"/>
</dbReference>
<keyword evidence="4 6" id="KW-0472">Membrane</keyword>
<name>A0A914BPK8_PATMI</name>
<dbReference type="AlphaFoldDB" id="A0A914BPK8"/>
<dbReference type="GeneID" id="119745641"/>
<feature type="domain" description="Major facilitator superfamily (MFS) profile" evidence="7">
    <location>
        <begin position="87"/>
        <end position="520"/>
    </location>
</feature>
<evidence type="ECO:0000256" key="6">
    <source>
        <dbReference type="SAM" id="Phobius"/>
    </source>
</evidence>
<comment type="subcellular location">
    <subcellularLocation>
        <location evidence="1">Membrane</location>
        <topology evidence="1">Multi-pass membrane protein</topology>
    </subcellularLocation>
</comment>
<evidence type="ECO:0000313" key="8">
    <source>
        <dbReference type="EnsemblMetazoa" id="XP_038078074.1"/>
    </source>
</evidence>
<evidence type="ECO:0000313" key="9">
    <source>
        <dbReference type="Proteomes" id="UP000887568"/>
    </source>
</evidence>
<dbReference type="Gene3D" id="1.20.1250.20">
    <property type="entry name" value="MFS general substrate transporter like domains"/>
    <property type="match status" value="1"/>
</dbReference>
<dbReference type="InterPro" id="IPR020846">
    <property type="entry name" value="MFS_dom"/>
</dbReference>
<dbReference type="PROSITE" id="PS50850">
    <property type="entry name" value="MFS"/>
    <property type="match status" value="1"/>
</dbReference>
<dbReference type="Pfam" id="PF00083">
    <property type="entry name" value="Sugar_tr"/>
    <property type="match status" value="1"/>
</dbReference>
<feature type="transmembrane region" description="Helical" evidence="6">
    <location>
        <begin position="238"/>
        <end position="259"/>
    </location>
</feature>
<dbReference type="InterPro" id="IPR005828">
    <property type="entry name" value="MFS_sugar_transport-like"/>
</dbReference>
<feature type="transmembrane region" description="Helical" evidence="6">
    <location>
        <begin position="412"/>
        <end position="433"/>
    </location>
</feature>
<dbReference type="OMA" id="ELAPTTH"/>
<feature type="transmembrane region" description="Helical" evidence="6">
    <location>
        <begin position="20"/>
        <end position="43"/>
    </location>
</feature>
<accession>A0A914BPK8</accession>
<dbReference type="PANTHER" id="PTHR24064">
    <property type="entry name" value="SOLUTE CARRIER FAMILY 22 MEMBER"/>
    <property type="match status" value="1"/>
</dbReference>
<feature type="region of interest" description="Disordered" evidence="5">
    <location>
        <begin position="562"/>
        <end position="583"/>
    </location>
</feature>
<reference evidence="8" key="1">
    <citation type="submission" date="2022-11" db="UniProtKB">
        <authorList>
            <consortium name="EnsemblMetazoa"/>
        </authorList>
    </citation>
    <scope>IDENTIFICATION</scope>
</reference>
<feature type="transmembrane region" description="Helical" evidence="6">
    <location>
        <begin position="495"/>
        <end position="515"/>
    </location>
</feature>
<keyword evidence="9" id="KW-1185">Reference proteome</keyword>
<feature type="transmembrane region" description="Helical" evidence="6">
    <location>
        <begin position="381"/>
        <end position="400"/>
    </location>
</feature>
<evidence type="ECO:0000256" key="5">
    <source>
        <dbReference type="SAM" id="MobiDB-lite"/>
    </source>
</evidence>
<dbReference type="EnsemblMetazoa" id="XM_038222146.1">
    <property type="protein sequence ID" value="XP_038078074.1"/>
    <property type="gene ID" value="LOC119745641"/>
</dbReference>
<dbReference type="Proteomes" id="UP000887568">
    <property type="component" value="Unplaced"/>
</dbReference>
<evidence type="ECO:0000256" key="1">
    <source>
        <dbReference type="ARBA" id="ARBA00004141"/>
    </source>
</evidence>
<evidence type="ECO:0000259" key="7">
    <source>
        <dbReference type="PROSITE" id="PS50850"/>
    </source>
</evidence>
<feature type="transmembrane region" description="Helical" evidence="6">
    <location>
        <begin position="265"/>
        <end position="283"/>
    </location>
</feature>
<dbReference type="SUPFAM" id="SSF103473">
    <property type="entry name" value="MFS general substrate transporter"/>
    <property type="match status" value="1"/>
</dbReference>
<keyword evidence="2 6" id="KW-0812">Transmembrane</keyword>
<evidence type="ECO:0000256" key="4">
    <source>
        <dbReference type="ARBA" id="ARBA00023136"/>
    </source>
</evidence>
<dbReference type="PROSITE" id="PS51257">
    <property type="entry name" value="PROKAR_LIPOPROTEIN"/>
    <property type="match status" value="1"/>
</dbReference>
<proteinExistence type="predicted"/>
<feature type="transmembrane region" description="Helical" evidence="6">
    <location>
        <begin position="155"/>
        <end position="174"/>
    </location>
</feature>
<protein>
    <recommendedName>
        <fullName evidence="7">Major facilitator superfamily (MFS) profile domain-containing protein</fullName>
    </recommendedName>
</protein>
<dbReference type="OrthoDB" id="6884957at2759"/>
<keyword evidence="3 6" id="KW-1133">Transmembrane helix</keyword>
<dbReference type="GO" id="GO:0022857">
    <property type="term" value="F:transmembrane transporter activity"/>
    <property type="evidence" value="ECO:0007669"/>
    <property type="project" value="InterPro"/>
</dbReference>
<dbReference type="RefSeq" id="XP_038078074.1">
    <property type="nucleotide sequence ID" value="XM_038222146.1"/>
</dbReference>
<feature type="transmembrane region" description="Helical" evidence="6">
    <location>
        <begin position="439"/>
        <end position="455"/>
    </location>
</feature>
<evidence type="ECO:0000256" key="2">
    <source>
        <dbReference type="ARBA" id="ARBA00022692"/>
    </source>
</evidence>
<feature type="transmembrane region" description="Helical" evidence="6">
    <location>
        <begin position="181"/>
        <end position="202"/>
    </location>
</feature>
<feature type="transmembrane region" description="Helical" evidence="6">
    <location>
        <begin position="208"/>
        <end position="226"/>
    </location>
</feature>
<dbReference type="GO" id="GO:0016020">
    <property type="term" value="C:membrane"/>
    <property type="evidence" value="ECO:0007669"/>
    <property type="project" value="UniProtKB-SubCell"/>
</dbReference>
<organism evidence="8 9">
    <name type="scientific">Patiria miniata</name>
    <name type="common">Bat star</name>
    <name type="synonym">Asterina miniata</name>
    <dbReference type="NCBI Taxonomy" id="46514"/>
    <lineage>
        <taxon>Eukaryota</taxon>
        <taxon>Metazoa</taxon>
        <taxon>Echinodermata</taxon>
        <taxon>Eleutherozoa</taxon>
        <taxon>Asterozoa</taxon>
        <taxon>Asteroidea</taxon>
        <taxon>Valvatacea</taxon>
        <taxon>Valvatida</taxon>
        <taxon>Asterinidae</taxon>
        <taxon>Patiria</taxon>
    </lineage>
</organism>
<sequence>MKVEDIIPLLGNFGRYQLFVVLYTGVLSIVGCMVSFGNVFFAAETDHWCQVLPKENCSSWAEFQDNCTDVKKSILLPPPENENSKYPYSTCQQWDLPPGYEFDPYEPLSEVDNHTYKVPCQDGWQYDTSQYKTTTISDFDLVCDKRSLPSLAQSIYFAGFLVGSFVCGSLSDWIGRKKTVFVGVLFFAVGSIVTTFSVNIYMYMAFRFIAGFGNIGSYIPLFVLQLEFVGKSWRTPVAMSSGIFFAFGYFVLAVAAMYVSEWRTLSLIVSLPTLLFFIPILFMQESVSWLISKGRIEEAEAVIRRVAKINKKTLPDVLLNKDDIEQETESKESRVPPSVIDLFKTPNMAVKTINMMYNWLVNSLIYYGLSQSTGDLGVDEYWAFFISGAVEIPALLYATVGVEWFGRKWNTAVLEVIGGVACLATIFIPLGIWRTVVSMAGKFCISATYGIIYLYTTELFPTPVRSIGLGMSSLAARIGGILSPIILLLGDYLESLPLIVFGSSAVLAGLLVLLLPETKGRKLPQTLEEGEEIGKCRCMRKNADTVAITGLDEIEADKEGALTNPAFDNKLEDEEEKTIQAED</sequence>
<feature type="transmembrane region" description="Helical" evidence="6">
    <location>
        <begin position="467"/>
        <end position="489"/>
    </location>
</feature>